<feature type="domain" description="HTH tetR-type" evidence="3">
    <location>
        <begin position="14"/>
        <end position="74"/>
    </location>
</feature>
<dbReference type="Gene3D" id="1.10.357.10">
    <property type="entry name" value="Tetracycline Repressor, domain 2"/>
    <property type="match status" value="1"/>
</dbReference>
<dbReference type="Proteomes" id="UP000249130">
    <property type="component" value="Unassembled WGS sequence"/>
</dbReference>
<evidence type="ECO:0000313" key="5">
    <source>
        <dbReference type="Proteomes" id="UP000249130"/>
    </source>
</evidence>
<keyword evidence="1 2" id="KW-0238">DNA-binding</keyword>
<dbReference type="PANTHER" id="PTHR30055">
    <property type="entry name" value="HTH-TYPE TRANSCRIPTIONAL REGULATOR RUTR"/>
    <property type="match status" value="1"/>
</dbReference>
<dbReference type="InterPro" id="IPR050109">
    <property type="entry name" value="HTH-type_TetR-like_transc_reg"/>
</dbReference>
<dbReference type="GO" id="GO:0000976">
    <property type="term" value="F:transcription cis-regulatory region binding"/>
    <property type="evidence" value="ECO:0007669"/>
    <property type="project" value="TreeGrafter"/>
</dbReference>
<accession>A0A327L2P7</accession>
<keyword evidence="5" id="KW-1185">Reference proteome</keyword>
<dbReference type="SUPFAM" id="SSF48498">
    <property type="entry name" value="Tetracyclin repressor-like, C-terminal domain"/>
    <property type="match status" value="1"/>
</dbReference>
<dbReference type="Pfam" id="PF00440">
    <property type="entry name" value="TetR_N"/>
    <property type="match status" value="1"/>
</dbReference>
<dbReference type="EMBL" id="NPEX01000044">
    <property type="protein sequence ID" value="RAI44464.1"/>
    <property type="molecule type" value="Genomic_DNA"/>
</dbReference>
<feature type="DNA-binding region" description="H-T-H motif" evidence="2">
    <location>
        <begin position="37"/>
        <end position="56"/>
    </location>
</feature>
<gene>
    <name evidence="4" type="ORF">CH341_09060</name>
</gene>
<comment type="caution">
    <text evidence="4">The sequence shown here is derived from an EMBL/GenBank/DDBJ whole genome shotgun (WGS) entry which is preliminary data.</text>
</comment>
<protein>
    <submittedName>
        <fullName evidence="4">TetR family transcriptional regulator</fullName>
    </submittedName>
</protein>
<dbReference type="RefSeq" id="WP_111418722.1">
    <property type="nucleotide sequence ID" value="NZ_NPEX01000044.1"/>
</dbReference>
<evidence type="ECO:0000313" key="4">
    <source>
        <dbReference type="EMBL" id="RAI44464.1"/>
    </source>
</evidence>
<reference evidence="4 5" key="1">
    <citation type="submission" date="2017-07" db="EMBL/GenBank/DDBJ databases">
        <title>Draft Genome Sequences of Select Purple Nonsulfur Bacteria.</title>
        <authorList>
            <person name="Lasarre B."/>
            <person name="Mckinlay J.B."/>
        </authorList>
    </citation>
    <scope>NUCLEOTIDE SEQUENCE [LARGE SCALE GENOMIC DNA]</scope>
    <source>
        <strain evidence="4 5">DSM 5909</strain>
    </source>
</reference>
<sequence length="222" mass="23098">MPYRRTERVIERLAARRDDILASARAVAAANGLAGVQIVPVAERAGIAAGTVYRYFPAKADLVAALLDQVSAQEVAAMAKAAAAAPGPLSGLAAAVTSFAGRAMRQRRLVFAVLAEPVEAEIEAHRRACRRAITDVVEGCIRAAVASGRLPEQDVRIASDAILGALIEALIGPSATIDADPAKQRDAVQAMVLLVLRALGVVDARARGLVVQAPWPAEDAAV</sequence>
<dbReference type="InterPro" id="IPR001647">
    <property type="entry name" value="HTH_TetR"/>
</dbReference>
<dbReference type="SUPFAM" id="SSF46689">
    <property type="entry name" value="Homeodomain-like"/>
    <property type="match status" value="1"/>
</dbReference>
<name>A0A327L2P7_9BRAD</name>
<dbReference type="PANTHER" id="PTHR30055:SF226">
    <property type="entry name" value="HTH-TYPE TRANSCRIPTIONAL REGULATOR PKSA"/>
    <property type="match status" value="1"/>
</dbReference>
<organism evidence="4 5">
    <name type="scientific">Rhodoplanes roseus</name>
    <dbReference type="NCBI Taxonomy" id="29409"/>
    <lineage>
        <taxon>Bacteria</taxon>
        <taxon>Pseudomonadati</taxon>
        <taxon>Pseudomonadota</taxon>
        <taxon>Alphaproteobacteria</taxon>
        <taxon>Hyphomicrobiales</taxon>
        <taxon>Nitrobacteraceae</taxon>
        <taxon>Rhodoplanes</taxon>
    </lineage>
</organism>
<dbReference type="InterPro" id="IPR041490">
    <property type="entry name" value="KstR2_TetR_C"/>
</dbReference>
<dbReference type="InterPro" id="IPR009057">
    <property type="entry name" value="Homeodomain-like_sf"/>
</dbReference>
<dbReference type="PROSITE" id="PS50977">
    <property type="entry name" value="HTH_TETR_2"/>
    <property type="match status" value="1"/>
</dbReference>
<evidence type="ECO:0000256" key="2">
    <source>
        <dbReference type="PROSITE-ProRule" id="PRU00335"/>
    </source>
</evidence>
<dbReference type="Pfam" id="PF17932">
    <property type="entry name" value="TetR_C_24"/>
    <property type="match status" value="1"/>
</dbReference>
<dbReference type="InterPro" id="IPR036271">
    <property type="entry name" value="Tet_transcr_reg_TetR-rel_C_sf"/>
</dbReference>
<dbReference type="OrthoDB" id="9795011at2"/>
<proteinExistence type="predicted"/>
<dbReference type="PRINTS" id="PR00455">
    <property type="entry name" value="HTHTETR"/>
</dbReference>
<evidence type="ECO:0000259" key="3">
    <source>
        <dbReference type="PROSITE" id="PS50977"/>
    </source>
</evidence>
<dbReference type="GO" id="GO:0003700">
    <property type="term" value="F:DNA-binding transcription factor activity"/>
    <property type="evidence" value="ECO:0007669"/>
    <property type="project" value="TreeGrafter"/>
</dbReference>
<evidence type="ECO:0000256" key="1">
    <source>
        <dbReference type="ARBA" id="ARBA00023125"/>
    </source>
</evidence>
<dbReference type="AlphaFoldDB" id="A0A327L2P7"/>